<evidence type="ECO:0000259" key="6">
    <source>
        <dbReference type="PROSITE" id="PS50977"/>
    </source>
</evidence>
<dbReference type="Proteomes" id="UP000243799">
    <property type="component" value="Unassembled WGS sequence"/>
</dbReference>
<dbReference type="STRING" id="490629.SAMN05216266_102203"/>
<keyword evidence="4" id="KW-0804">Transcription</keyword>
<dbReference type="PANTHER" id="PTHR30055:SF234">
    <property type="entry name" value="HTH-TYPE TRANSCRIPTIONAL REGULATOR BETI"/>
    <property type="match status" value="1"/>
</dbReference>
<dbReference type="GO" id="GO:0000976">
    <property type="term" value="F:transcription cis-regulatory region binding"/>
    <property type="evidence" value="ECO:0007669"/>
    <property type="project" value="TreeGrafter"/>
</dbReference>
<dbReference type="GO" id="GO:0003700">
    <property type="term" value="F:DNA-binding transcription factor activity"/>
    <property type="evidence" value="ECO:0007669"/>
    <property type="project" value="TreeGrafter"/>
</dbReference>
<dbReference type="PROSITE" id="PS50977">
    <property type="entry name" value="HTH_TETR_2"/>
    <property type="match status" value="1"/>
</dbReference>
<organism evidence="7 8">
    <name type="scientific">Amycolatopsis marina</name>
    <dbReference type="NCBI Taxonomy" id="490629"/>
    <lineage>
        <taxon>Bacteria</taxon>
        <taxon>Bacillati</taxon>
        <taxon>Actinomycetota</taxon>
        <taxon>Actinomycetes</taxon>
        <taxon>Pseudonocardiales</taxon>
        <taxon>Pseudonocardiaceae</taxon>
        <taxon>Amycolatopsis</taxon>
    </lineage>
</organism>
<evidence type="ECO:0000313" key="7">
    <source>
        <dbReference type="EMBL" id="SFA92093.1"/>
    </source>
</evidence>
<evidence type="ECO:0000256" key="1">
    <source>
        <dbReference type="ARBA" id="ARBA00022491"/>
    </source>
</evidence>
<dbReference type="SUPFAM" id="SSF46689">
    <property type="entry name" value="Homeodomain-like"/>
    <property type="match status" value="1"/>
</dbReference>
<dbReference type="OrthoDB" id="9816296at2"/>
<keyword evidence="1" id="KW-0678">Repressor</keyword>
<dbReference type="SUPFAM" id="SSF48498">
    <property type="entry name" value="Tetracyclin repressor-like, C-terminal domain"/>
    <property type="match status" value="1"/>
</dbReference>
<dbReference type="AlphaFoldDB" id="A0A1I0WVZ9"/>
<keyword evidence="8" id="KW-1185">Reference proteome</keyword>
<accession>A0A1I0WVZ9</accession>
<keyword evidence="2" id="KW-0805">Transcription regulation</keyword>
<dbReference type="EMBL" id="FOKG01000002">
    <property type="protein sequence ID" value="SFA92093.1"/>
    <property type="molecule type" value="Genomic_DNA"/>
</dbReference>
<dbReference type="RefSeq" id="WP_091670318.1">
    <property type="nucleotide sequence ID" value="NZ_FOKG01000002.1"/>
</dbReference>
<dbReference type="Pfam" id="PF00440">
    <property type="entry name" value="TetR_N"/>
    <property type="match status" value="1"/>
</dbReference>
<dbReference type="InterPro" id="IPR009057">
    <property type="entry name" value="Homeodomain-like_sf"/>
</dbReference>
<dbReference type="InterPro" id="IPR039538">
    <property type="entry name" value="BetI_C"/>
</dbReference>
<evidence type="ECO:0000256" key="2">
    <source>
        <dbReference type="ARBA" id="ARBA00023015"/>
    </source>
</evidence>
<dbReference type="InterPro" id="IPR050109">
    <property type="entry name" value="HTH-type_TetR-like_transc_reg"/>
</dbReference>
<dbReference type="PANTHER" id="PTHR30055">
    <property type="entry name" value="HTH-TYPE TRANSCRIPTIONAL REGULATOR RUTR"/>
    <property type="match status" value="1"/>
</dbReference>
<evidence type="ECO:0000256" key="5">
    <source>
        <dbReference type="PROSITE-ProRule" id="PRU00335"/>
    </source>
</evidence>
<feature type="DNA-binding region" description="H-T-H motif" evidence="5">
    <location>
        <begin position="25"/>
        <end position="44"/>
    </location>
</feature>
<proteinExistence type="predicted"/>
<dbReference type="Gene3D" id="1.10.357.10">
    <property type="entry name" value="Tetracycline Repressor, domain 2"/>
    <property type="match status" value="1"/>
</dbReference>
<dbReference type="PRINTS" id="PR00455">
    <property type="entry name" value="HTHTETR"/>
</dbReference>
<dbReference type="InterPro" id="IPR036271">
    <property type="entry name" value="Tet_transcr_reg_TetR-rel_C_sf"/>
</dbReference>
<evidence type="ECO:0000313" key="8">
    <source>
        <dbReference type="Proteomes" id="UP000243799"/>
    </source>
</evidence>
<feature type="domain" description="HTH tetR-type" evidence="6">
    <location>
        <begin position="2"/>
        <end position="62"/>
    </location>
</feature>
<dbReference type="Pfam" id="PF13977">
    <property type="entry name" value="TetR_C_6"/>
    <property type="match status" value="1"/>
</dbReference>
<sequence>MKDRRQQILDAATRIVAEGGMSALSVRAVAAAAGIGASTLRYYFPSQRELYDEVVGRSFDDQLSNLRIHDRAIPPAERLLECLLQFLPPSEDQVLHLERWLAFYTSAVGPDRTEQGAALLASFAHRARRRVDAWLAVLQQEDALRHGDRARHGTLLLALIDGLCLELLTPQSPATLESARTALADAIGNTVVLAEN</sequence>
<protein>
    <submittedName>
        <fullName evidence="7">Transcriptional regulator, TetR family</fullName>
    </submittedName>
</protein>
<dbReference type="InterPro" id="IPR001647">
    <property type="entry name" value="HTH_TetR"/>
</dbReference>
<evidence type="ECO:0000256" key="4">
    <source>
        <dbReference type="ARBA" id="ARBA00023163"/>
    </source>
</evidence>
<evidence type="ECO:0000256" key="3">
    <source>
        <dbReference type="ARBA" id="ARBA00023125"/>
    </source>
</evidence>
<gene>
    <name evidence="7" type="ORF">SAMN05216266_102203</name>
</gene>
<reference evidence="8" key="1">
    <citation type="submission" date="2016-10" db="EMBL/GenBank/DDBJ databases">
        <authorList>
            <person name="Varghese N."/>
            <person name="Submissions S."/>
        </authorList>
    </citation>
    <scope>NUCLEOTIDE SEQUENCE [LARGE SCALE GENOMIC DNA]</scope>
    <source>
        <strain evidence="8">CGMCC 4.3568</strain>
    </source>
</reference>
<name>A0A1I0WVZ9_9PSEU</name>
<keyword evidence="3 5" id="KW-0238">DNA-binding</keyword>